<dbReference type="GO" id="GO:0008270">
    <property type="term" value="F:zinc ion binding"/>
    <property type="evidence" value="ECO:0007669"/>
    <property type="project" value="UniProtKB-KW"/>
</dbReference>
<dbReference type="PANTHER" id="PTHR45798:SF44">
    <property type="entry name" value="RING-H2 FINGER PROTEIN ATL74"/>
    <property type="match status" value="1"/>
</dbReference>
<dbReference type="SUPFAM" id="SSF57850">
    <property type="entry name" value="RING/U-box"/>
    <property type="match status" value="1"/>
</dbReference>
<keyword evidence="1" id="KW-0479">Metal-binding</keyword>
<evidence type="ECO:0000313" key="6">
    <source>
        <dbReference type="EMBL" id="WVY94633.1"/>
    </source>
</evidence>
<evidence type="ECO:0000256" key="3">
    <source>
        <dbReference type="ARBA" id="ARBA00022833"/>
    </source>
</evidence>
<keyword evidence="7" id="KW-1185">Reference proteome</keyword>
<dbReference type="Pfam" id="PF13639">
    <property type="entry name" value="zf-RING_2"/>
    <property type="match status" value="1"/>
</dbReference>
<dbReference type="Gene3D" id="3.30.40.10">
    <property type="entry name" value="Zinc/RING finger domain, C3HC4 (zinc finger)"/>
    <property type="match status" value="1"/>
</dbReference>
<dbReference type="Proteomes" id="UP001374535">
    <property type="component" value="Chromosome 10"/>
</dbReference>
<evidence type="ECO:0000256" key="1">
    <source>
        <dbReference type="ARBA" id="ARBA00022723"/>
    </source>
</evidence>
<reference evidence="6 7" key="1">
    <citation type="journal article" date="2023" name="Life. Sci Alliance">
        <title>Evolutionary insights into 3D genome organization and epigenetic landscape of Vigna mungo.</title>
        <authorList>
            <person name="Junaid A."/>
            <person name="Singh B."/>
            <person name="Bhatia S."/>
        </authorList>
    </citation>
    <scope>NUCLEOTIDE SEQUENCE [LARGE SCALE GENOMIC DNA]</scope>
    <source>
        <strain evidence="6">Urdbean</strain>
    </source>
</reference>
<gene>
    <name evidence="6" type="ORF">V8G54_033721</name>
</gene>
<dbReference type="InterPro" id="IPR013083">
    <property type="entry name" value="Znf_RING/FYVE/PHD"/>
</dbReference>
<keyword evidence="2 4" id="KW-0863">Zinc-finger</keyword>
<evidence type="ECO:0000256" key="4">
    <source>
        <dbReference type="PROSITE-ProRule" id="PRU00175"/>
    </source>
</evidence>
<accession>A0AAQ3RJ85</accession>
<dbReference type="PANTHER" id="PTHR45798">
    <property type="entry name" value="RING-H2 FINGER PROTEIN ATL61-RELATED-RELATED"/>
    <property type="match status" value="1"/>
</dbReference>
<dbReference type="EMBL" id="CP144691">
    <property type="protein sequence ID" value="WVY94633.1"/>
    <property type="molecule type" value="Genomic_DNA"/>
</dbReference>
<proteinExistence type="predicted"/>
<keyword evidence="3" id="KW-0862">Zinc</keyword>
<dbReference type="AlphaFoldDB" id="A0AAQ3RJ85"/>
<sequence length="105" mass="12017">MFILDDDEEVGDTETLEIRMEPSEIEVCVINKAMIILPPGKCFREDQRKESQSDCCICLEKFKNGDFVQPFGVCIHEFHFVCINSWVDNGNISCPLCRQKLSILA</sequence>
<organism evidence="6 7">
    <name type="scientific">Vigna mungo</name>
    <name type="common">Black gram</name>
    <name type="synonym">Phaseolus mungo</name>
    <dbReference type="NCBI Taxonomy" id="3915"/>
    <lineage>
        <taxon>Eukaryota</taxon>
        <taxon>Viridiplantae</taxon>
        <taxon>Streptophyta</taxon>
        <taxon>Embryophyta</taxon>
        <taxon>Tracheophyta</taxon>
        <taxon>Spermatophyta</taxon>
        <taxon>Magnoliopsida</taxon>
        <taxon>eudicotyledons</taxon>
        <taxon>Gunneridae</taxon>
        <taxon>Pentapetalae</taxon>
        <taxon>rosids</taxon>
        <taxon>fabids</taxon>
        <taxon>Fabales</taxon>
        <taxon>Fabaceae</taxon>
        <taxon>Papilionoideae</taxon>
        <taxon>50 kb inversion clade</taxon>
        <taxon>NPAAA clade</taxon>
        <taxon>indigoferoid/millettioid clade</taxon>
        <taxon>Phaseoleae</taxon>
        <taxon>Vigna</taxon>
    </lineage>
</organism>
<feature type="domain" description="RING-type" evidence="5">
    <location>
        <begin position="55"/>
        <end position="98"/>
    </location>
</feature>
<protein>
    <recommendedName>
        <fullName evidence="5">RING-type domain-containing protein</fullName>
    </recommendedName>
</protein>
<name>A0AAQ3RJ85_VIGMU</name>
<dbReference type="PROSITE" id="PS50089">
    <property type="entry name" value="ZF_RING_2"/>
    <property type="match status" value="1"/>
</dbReference>
<dbReference type="InterPro" id="IPR001841">
    <property type="entry name" value="Znf_RING"/>
</dbReference>
<evidence type="ECO:0000313" key="7">
    <source>
        <dbReference type="Proteomes" id="UP001374535"/>
    </source>
</evidence>
<dbReference type="SMART" id="SM00184">
    <property type="entry name" value="RING"/>
    <property type="match status" value="1"/>
</dbReference>
<dbReference type="InterPro" id="IPR052788">
    <property type="entry name" value="RING-type_E3_ligase_ATL"/>
</dbReference>
<evidence type="ECO:0000259" key="5">
    <source>
        <dbReference type="PROSITE" id="PS50089"/>
    </source>
</evidence>
<evidence type="ECO:0000256" key="2">
    <source>
        <dbReference type="ARBA" id="ARBA00022771"/>
    </source>
</evidence>